<dbReference type="EMBL" id="CAFBLQ010000169">
    <property type="protein sequence ID" value="CAB4880765.1"/>
    <property type="molecule type" value="Genomic_DNA"/>
</dbReference>
<feature type="transmembrane region" description="Helical" evidence="1">
    <location>
        <begin position="166"/>
        <end position="199"/>
    </location>
</feature>
<accession>A0A6J7EHL3</accession>
<feature type="transmembrane region" description="Helical" evidence="1">
    <location>
        <begin position="135"/>
        <end position="154"/>
    </location>
</feature>
<feature type="transmembrane region" description="Helical" evidence="1">
    <location>
        <begin position="104"/>
        <end position="129"/>
    </location>
</feature>
<reference evidence="2" key="1">
    <citation type="submission" date="2020-05" db="EMBL/GenBank/DDBJ databases">
        <authorList>
            <person name="Chiriac C."/>
            <person name="Salcher M."/>
            <person name="Ghai R."/>
            <person name="Kavagutti S V."/>
        </authorList>
    </citation>
    <scope>NUCLEOTIDE SEQUENCE</scope>
</reference>
<feature type="transmembrane region" description="Helical" evidence="1">
    <location>
        <begin position="45"/>
        <end position="65"/>
    </location>
</feature>
<feature type="transmembrane region" description="Helical" evidence="1">
    <location>
        <begin position="71"/>
        <end position="92"/>
    </location>
</feature>
<proteinExistence type="predicted"/>
<keyword evidence="1" id="KW-0472">Membrane</keyword>
<keyword evidence="1" id="KW-1133">Transmembrane helix</keyword>
<sequence length="273" mass="27990">MRALPLILSFAAALALATPLLVFLREGGHLRSNYRGASLPCPIGLLIPAAGLLALVPLALLNGLFGSNTLAIAGLYFILPVAALGIADDAYAGPSRGLRGHGVAALRGGFSTGALKAIGTLGLALAWSAATQPDIPRFLLVAAVLVLSTNLFNLLDLRPGRSAKAFALLGVGLTLGSLDLDPLLDLGLWVGPVLVAGLLDVRERGMLGDTGSNVVGAVAGVWLALTLNVTGLAIAAAVLAVITLYGEMRSINALIERAPLLRQLDSLGRVHRV</sequence>
<dbReference type="AlphaFoldDB" id="A0A6J7EHL3"/>
<feature type="transmembrane region" description="Helical" evidence="1">
    <location>
        <begin position="6"/>
        <end position="24"/>
    </location>
</feature>
<feature type="transmembrane region" description="Helical" evidence="1">
    <location>
        <begin position="219"/>
        <end position="245"/>
    </location>
</feature>
<organism evidence="2">
    <name type="scientific">freshwater metagenome</name>
    <dbReference type="NCBI Taxonomy" id="449393"/>
    <lineage>
        <taxon>unclassified sequences</taxon>
        <taxon>metagenomes</taxon>
        <taxon>ecological metagenomes</taxon>
    </lineage>
</organism>
<evidence type="ECO:0000313" key="2">
    <source>
        <dbReference type="EMBL" id="CAB4880765.1"/>
    </source>
</evidence>
<protein>
    <submittedName>
        <fullName evidence="2">Unannotated protein</fullName>
    </submittedName>
</protein>
<name>A0A6J7EHL3_9ZZZZ</name>
<gene>
    <name evidence="2" type="ORF">UFOPK3423_01327</name>
</gene>
<evidence type="ECO:0000256" key="1">
    <source>
        <dbReference type="SAM" id="Phobius"/>
    </source>
</evidence>
<keyword evidence="1" id="KW-0812">Transmembrane</keyword>